<dbReference type="PRINTS" id="PR00837">
    <property type="entry name" value="V5TPXLIKE"/>
</dbReference>
<dbReference type="AlphaFoldDB" id="G7YMU5"/>
<dbReference type="Pfam" id="PF01250">
    <property type="entry name" value="Ribosomal_S6"/>
    <property type="match status" value="1"/>
</dbReference>
<feature type="domain" description="SCP" evidence="4">
    <location>
        <begin position="1"/>
        <end position="132"/>
    </location>
</feature>
<name>G7YMU5_CLOSI</name>
<dbReference type="InterPro" id="IPR001283">
    <property type="entry name" value="CRISP-related"/>
</dbReference>
<evidence type="ECO:0000256" key="2">
    <source>
        <dbReference type="ARBA" id="ARBA00035170"/>
    </source>
</evidence>
<dbReference type="SUPFAM" id="SSF54995">
    <property type="entry name" value="Ribosomal protein S6"/>
    <property type="match status" value="1"/>
</dbReference>
<dbReference type="Pfam" id="PF00188">
    <property type="entry name" value="CAP"/>
    <property type="match status" value="1"/>
</dbReference>
<dbReference type="GO" id="GO:0006412">
    <property type="term" value="P:translation"/>
    <property type="evidence" value="ECO:0007669"/>
    <property type="project" value="InterPro"/>
</dbReference>
<dbReference type="SMART" id="SM00198">
    <property type="entry name" value="SCP"/>
    <property type="match status" value="1"/>
</dbReference>
<dbReference type="Proteomes" id="UP000008909">
    <property type="component" value="Unassembled WGS sequence"/>
</dbReference>
<organism evidence="5 6">
    <name type="scientific">Clonorchis sinensis</name>
    <name type="common">Chinese liver fluke</name>
    <dbReference type="NCBI Taxonomy" id="79923"/>
    <lineage>
        <taxon>Eukaryota</taxon>
        <taxon>Metazoa</taxon>
        <taxon>Spiralia</taxon>
        <taxon>Lophotrochozoa</taxon>
        <taxon>Platyhelminthes</taxon>
        <taxon>Trematoda</taxon>
        <taxon>Digenea</taxon>
        <taxon>Opisthorchiida</taxon>
        <taxon>Opisthorchiata</taxon>
        <taxon>Opisthorchiidae</taxon>
        <taxon>Clonorchis</taxon>
    </lineage>
</organism>
<evidence type="ECO:0000313" key="6">
    <source>
        <dbReference type="Proteomes" id="UP000008909"/>
    </source>
</evidence>
<dbReference type="InterPro" id="IPR035980">
    <property type="entry name" value="Ribosomal_bS6_sf"/>
</dbReference>
<evidence type="ECO:0000259" key="4">
    <source>
        <dbReference type="SMART" id="SM00198"/>
    </source>
</evidence>
<dbReference type="GO" id="GO:0003735">
    <property type="term" value="F:structural constituent of ribosome"/>
    <property type="evidence" value="ECO:0007669"/>
    <property type="project" value="InterPro"/>
</dbReference>
<dbReference type="SUPFAM" id="SSF55797">
    <property type="entry name" value="PR-1-like"/>
    <property type="match status" value="1"/>
</dbReference>
<dbReference type="InterPro" id="IPR014044">
    <property type="entry name" value="CAP_dom"/>
</dbReference>
<evidence type="ECO:0000256" key="3">
    <source>
        <dbReference type="ARBA" id="ARBA00035365"/>
    </source>
</evidence>
<reference evidence="5" key="1">
    <citation type="journal article" date="2011" name="Genome Biol.">
        <title>The draft genome of the carcinogenic human liver fluke Clonorchis sinensis.</title>
        <authorList>
            <person name="Wang X."/>
            <person name="Chen W."/>
            <person name="Huang Y."/>
            <person name="Sun J."/>
            <person name="Men J."/>
            <person name="Liu H."/>
            <person name="Luo F."/>
            <person name="Guo L."/>
            <person name="Lv X."/>
            <person name="Deng C."/>
            <person name="Zhou C."/>
            <person name="Fan Y."/>
            <person name="Li X."/>
            <person name="Huang L."/>
            <person name="Hu Y."/>
            <person name="Liang C."/>
            <person name="Hu X."/>
            <person name="Xu J."/>
            <person name="Yu X."/>
        </authorList>
    </citation>
    <scope>NUCLEOTIDE SEQUENCE [LARGE SCALE GENOMIC DNA]</scope>
    <source>
        <strain evidence="5">Henan</strain>
    </source>
</reference>
<keyword evidence="6" id="KW-1185">Reference proteome</keyword>
<dbReference type="Gene3D" id="3.30.70.60">
    <property type="match status" value="1"/>
</dbReference>
<evidence type="ECO:0000313" key="5">
    <source>
        <dbReference type="EMBL" id="GAA54276.1"/>
    </source>
</evidence>
<dbReference type="InterPro" id="IPR014717">
    <property type="entry name" value="Transl_elong_EF1B/ribsomal_bS6"/>
</dbReference>
<dbReference type="InterPro" id="IPR000529">
    <property type="entry name" value="Ribosomal_bS6"/>
</dbReference>
<evidence type="ECO:0000256" key="1">
    <source>
        <dbReference type="ARBA" id="ARBA00009512"/>
    </source>
</evidence>
<dbReference type="GO" id="GO:0005840">
    <property type="term" value="C:ribosome"/>
    <property type="evidence" value="ECO:0007669"/>
    <property type="project" value="InterPro"/>
</dbReference>
<dbReference type="EMBL" id="DF143875">
    <property type="protein sequence ID" value="GAA54276.1"/>
    <property type="molecule type" value="Genomic_DNA"/>
</dbReference>
<protein>
    <recommendedName>
        <fullName evidence="2">Small ribosomal subunit protein bS6m</fullName>
    </recommendedName>
    <alternativeName>
        <fullName evidence="3">28S ribosomal protein S6, mitochondrial</fullName>
    </alternativeName>
</protein>
<dbReference type="InterPro" id="IPR035940">
    <property type="entry name" value="CAP_sf"/>
</dbReference>
<gene>
    <name evidence="5" type="ORF">CLF_113551</name>
</gene>
<dbReference type="PANTHER" id="PTHR10334">
    <property type="entry name" value="CYSTEINE-RICH SECRETORY PROTEIN-RELATED"/>
    <property type="match status" value="1"/>
</dbReference>
<sequence length="288" mass="34219">MLVNGQVPNQPRAKNLKDLKWSRYLVNEAEKWAKRCQFDHNKTLWDQGENLAVETVRYGNPIERWYKEYADYQYGPIPQYSTKMVLHYTQIMWEDTTHVGCYVNKCSWMQVVGQWWQDVFFTVCRYIPNVEDKIPDQEDDLKEMMAFPSKMLAMARYEMPVIIKALAPMAVREALKRHLLSMMENHAVVFNVENLGLRRLPQVFHVQQERQYEGHYFLINFDAPSDQIGEIRKNANKDTDIIKCFACLKEDNWVRPCSLPDARVCEFGEIRNPNHEKTARRRHGYRAY</sequence>
<dbReference type="Gene3D" id="3.40.33.10">
    <property type="entry name" value="CAP"/>
    <property type="match status" value="1"/>
</dbReference>
<dbReference type="GO" id="GO:0019843">
    <property type="term" value="F:rRNA binding"/>
    <property type="evidence" value="ECO:0007669"/>
    <property type="project" value="InterPro"/>
</dbReference>
<proteinExistence type="inferred from homology"/>
<accession>G7YMU5</accession>
<dbReference type="CDD" id="cd15465">
    <property type="entry name" value="bS6_mito"/>
    <property type="match status" value="1"/>
</dbReference>
<comment type="similarity">
    <text evidence="1">Belongs to the bacterial ribosomal protein bS6 family.</text>
</comment>
<reference key="2">
    <citation type="submission" date="2011-10" db="EMBL/GenBank/DDBJ databases">
        <title>The genome and transcriptome sequence of Clonorchis sinensis provide insights into the carcinogenic liver fluke.</title>
        <authorList>
            <person name="Wang X."/>
            <person name="Huang Y."/>
            <person name="Chen W."/>
            <person name="Liu H."/>
            <person name="Guo L."/>
            <person name="Chen Y."/>
            <person name="Luo F."/>
            <person name="Zhou W."/>
            <person name="Sun J."/>
            <person name="Mao Q."/>
            <person name="Liang P."/>
            <person name="Zhou C."/>
            <person name="Tian Y."/>
            <person name="Men J."/>
            <person name="Lv X."/>
            <person name="Huang L."/>
            <person name="Zhou J."/>
            <person name="Hu Y."/>
            <person name="Li R."/>
            <person name="Zhang F."/>
            <person name="Lei H."/>
            <person name="Li X."/>
            <person name="Hu X."/>
            <person name="Liang C."/>
            <person name="Xu J."/>
            <person name="Wu Z."/>
            <person name="Yu X."/>
        </authorList>
    </citation>
    <scope>NUCLEOTIDE SEQUENCE</scope>
    <source>
        <strain>Henan</strain>
    </source>
</reference>